<accession>A0A2G3AG64</accession>
<evidence type="ECO:0000313" key="2">
    <source>
        <dbReference type="Proteomes" id="UP000222542"/>
    </source>
</evidence>
<comment type="caution">
    <text evidence="1">The sequence shown here is derived from an EMBL/GenBank/DDBJ whole genome shotgun (WGS) entry which is preliminary data.</text>
</comment>
<dbReference type="Proteomes" id="UP000222542">
    <property type="component" value="Unassembled WGS sequence"/>
</dbReference>
<sequence>MLPHLSKKSMYHLRAHQNHLLTQSMNKLKMSTQKINVSGGMHHEQLLLKVDMDAIESFVKTYVDKRFDHIEALMKRHHKKMKKQHEEMMSAVKEKHDAPQKESSSVILIVAFQEFIDNIIIEISITDVAIQSVELSQKVNLSDPSLPTNNIEVQNESQLAETVHFRDFTSLSSKNKYLLIEADDGTVLTRLLTKTPTAGKYADPWPPLQNSLHMSDWTLKHDIGAN</sequence>
<name>A0A2G3AG64_CAPAN</name>
<evidence type="ECO:0000313" key="1">
    <source>
        <dbReference type="EMBL" id="PHT93200.1"/>
    </source>
</evidence>
<reference evidence="1 2" key="1">
    <citation type="journal article" date="2014" name="Nat. Genet.">
        <title>Genome sequence of the hot pepper provides insights into the evolution of pungency in Capsicum species.</title>
        <authorList>
            <person name="Kim S."/>
            <person name="Park M."/>
            <person name="Yeom S.I."/>
            <person name="Kim Y.M."/>
            <person name="Lee J.M."/>
            <person name="Lee H.A."/>
            <person name="Seo E."/>
            <person name="Choi J."/>
            <person name="Cheong K."/>
            <person name="Kim K.T."/>
            <person name="Jung K."/>
            <person name="Lee G.W."/>
            <person name="Oh S.K."/>
            <person name="Bae C."/>
            <person name="Kim S.B."/>
            <person name="Lee H.Y."/>
            <person name="Kim S.Y."/>
            <person name="Kim M.S."/>
            <person name="Kang B.C."/>
            <person name="Jo Y.D."/>
            <person name="Yang H.B."/>
            <person name="Jeong H.J."/>
            <person name="Kang W.H."/>
            <person name="Kwon J.K."/>
            <person name="Shin C."/>
            <person name="Lim J.Y."/>
            <person name="Park J.H."/>
            <person name="Huh J.H."/>
            <person name="Kim J.S."/>
            <person name="Kim B.D."/>
            <person name="Cohen O."/>
            <person name="Paran I."/>
            <person name="Suh M.C."/>
            <person name="Lee S.B."/>
            <person name="Kim Y.K."/>
            <person name="Shin Y."/>
            <person name="Noh S.J."/>
            <person name="Park J."/>
            <person name="Seo Y.S."/>
            <person name="Kwon S.Y."/>
            <person name="Kim H.A."/>
            <person name="Park J.M."/>
            <person name="Kim H.J."/>
            <person name="Choi S.B."/>
            <person name="Bosland P.W."/>
            <person name="Reeves G."/>
            <person name="Jo S.H."/>
            <person name="Lee B.W."/>
            <person name="Cho H.T."/>
            <person name="Choi H.S."/>
            <person name="Lee M.S."/>
            <person name="Yu Y."/>
            <person name="Do Choi Y."/>
            <person name="Park B.S."/>
            <person name="van Deynze A."/>
            <person name="Ashrafi H."/>
            <person name="Hill T."/>
            <person name="Kim W.T."/>
            <person name="Pai H.S."/>
            <person name="Ahn H.K."/>
            <person name="Yeam I."/>
            <person name="Giovannoni J.J."/>
            <person name="Rose J.K."/>
            <person name="Sorensen I."/>
            <person name="Lee S.J."/>
            <person name="Kim R.W."/>
            <person name="Choi I.Y."/>
            <person name="Choi B.S."/>
            <person name="Lim J.S."/>
            <person name="Lee Y.H."/>
            <person name="Choi D."/>
        </authorList>
    </citation>
    <scope>NUCLEOTIDE SEQUENCE [LARGE SCALE GENOMIC DNA]</scope>
    <source>
        <strain evidence="2">cv. CM334</strain>
    </source>
</reference>
<organism evidence="1 2">
    <name type="scientific">Capsicum annuum</name>
    <name type="common">Capsicum pepper</name>
    <dbReference type="NCBI Taxonomy" id="4072"/>
    <lineage>
        <taxon>Eukaryota</taxon>
        <taxon>Viridiplantae</taxon>
        <taxon>Streptophyta</taxon>
        <taxon>Embryophyta</taxon>
        <taxon>Tracheophyta</taxon>
        <taxon>Spermatophyta</taxon>
        <taxon>Magnoliopsida</taxon>
        <taxon>eudicotyledons</taxon>
        <taxon>Gunneridae</taxon>
        <taxon>Pentapetalae</taxon>
        <taxon>asterids</taxon>
        <taxon>lamiids</taxon>
        <taxon>Solanales</taxon>
        <taxon>Solanaceae</taxon>
        <taxon>Solanoideae</taxon>
        <taxon>Capsiceae</taxon>
        <taxon>Capsicum</taxon>
    </lineage>
</organism>
<proteinExistence type="predicted"/>
<gene>
    <name evidence="1" type="ORF">T459_01082</name>
</gene>
<dbReference type="EMBL" id="AYRZ02000001">
    <property type="protein sequence ID" value="PHT93200.1"/>
    <property type="molecule type" value="Genomic_DNA"/>
</dbReference>
<protein>
    <submittedName>
        <fullName evidence="1">Uncharacterized protein</fullName>
    </submittedName>
</protein>
<reference evidence="1 2" key="2">
    <citation type="journal article" date="2017" name="Genome Biol.">
        <title>New reference genome sequences of hot pepper reveal the massive evolution of plant disease-resistance genes by retroduplication.</title>
        <authorList>
            <person name="Kim S."/>
            <person name="Park J."/>
            <person name="Yeom S.I."/>
            <person name="Kim Y.M."/>
            <person name="Seo E."/>
            <person name="Kim K.T."/>
            <person name="Kim M.S."/>
            <person name="Lee J.M."/>
            <person name="Cheong K."/>
            <person name="Shin H.S."/>
            <person name="Kim S.B."/>
            <person name="Han K."/>
            <person name="Lee J."/>
            <person name="Park M."/>
            <person name="Lee H.A."/>
            <person name="Lee H.Y."/>
            <person name="Lee Y."/>
            <person name="Oh S."/>
            <person name="Lee J.H."/>
            <person name="Choi E."/>
            <person name="Choi E."/>
            <person name="Lee S.E."/>
            <person name="Jeon J."/>
            <person name="Kim H."/>
            <person name="Choi G."/>
            <person name="Song H."/>
            <person name="Lee J."/>
            <person name="Lee S.C."/>
            <person name="Kwon J.K."/>
            <person name="Lee H.Y."/>
            <person name="Koo N."/>
            <person name="Hong Y."/>
            <person name="Kim R.W."/>
            <person name="Kang W.H."/>
            <person name="Huh J.H."/>
            <person name="Kang B.C."/>
            <person name="Yang T.J."/>
            <person name="Lee Y.H."/>
            <person name="Bennetzen J.L."/>
            <person name="Choi D."/>
        </authorList>
    </citation>
    <scope>NUCLEOTIDE SEQUENCE [LARGE SCALE GENOMIC DNA]</scope>
    <source>
        <strain evidence="2">cv. CM334</strain>
    </source>
</reference>
<dbReference type="AlphaFoldDB" id="A0A2G3AG64"/>
<dbReference type="Gramene" id="PHT93200">
    <property type="protein sequence ID" value="PHT93200"/>
    <property type="gene ID" value="T459_01082"/>
</dbReference>
<keyword evidence="2" id="KW-1185">Reference proteome</keyword>